<dbReference type="EMBL" id="JARGEI010000023">
    <property type="protein sequence ID" value="KAJ8710182.1"/>
    <property type="molecule type" value="Genomic_DNA"/>
</dbReference>
<proteinExistence type="predicted"/>
<sequence length="117" mass="13167">MGGLRTFIFVAAALLVINYVSASIGQHHNCPPRNKVHNNKLPCQTDADCRNYGMVCCSNQFNKQFCVQRAPFNKFDDHRNHKPSGGGSGVPCGRFKCRSNEKCKQDRVTKRLRCQGH</sequence>
<reference evidence="2" key="1">
    <citation type="submission" date="2023-03" db="EMBL/GenBank/DDBJ databases">
        <title>Chromosome-level genomes of two armyworms, Mythimna separata and Mythimna loreyi, provide insights into the biosynthesis and reception of sex pheromones.</title>
        <authorList>
            <person name="Zhao H."/>
        </authorList>
    </citation>
    <scope>NUCLEOTIDE SEQUENCE</scope>
    <source>
        <strain evidence="2">BeijingLab</strain>
        <tissue evidence="2">Pupa</tissue>
    </source>
</reference>
<evidence type="ECO:0000256" key="1">
    <source>
        <dbReference type="SAM" id="SignalP"/>
    </source>
</evidence>
<gene>
    <name evidence="2" type="ORF">PYW07_009548</name>
</gene>
<dbReference type="AlphaFoldDB" id="A0AAD8DNE8"/>
<feature type="chain" id="PRO_5042244246" evidence="1">
    <location>
        <begin position="23"/>
        <end position="117"/>
    </location>
</feature>
<comment type="caution">
    <text evidence="2">The sequence shown here is derived from an EMBL/GenBank/DDBJ whole genome shotgun (WGS) entry which is preliminary data.</text>
</comment>
<keyword evidence="3" id="KW-1185">Reference proteome</keyword>
<evidence type="ECO:0000313" key="3">
    <source>
        <dbReference type="Proteomes" id="UP001231518"/>
    </source>
</evidence>
<protein>
    <submittedName>
        <fullName evidence="2">Uncharacterized protein</fullName>
    </submittedName>
</protein>
<accession>A0AAD8DNE8</accession>
<dbReference type="Proteomes" id="UP001231518">
    <property type="component" value="Chromosome 23"/>
</dbReference>
<keyword evidence="1" id="KW-0732">Signal</keyword>
<organism evidence="2 3">
    <name type="scientific">Mythimna separata</name>
    <name type="common">Oriental armyworm</name>
    <name type="synonym">Pseudaletia separata</name>
    <dbReference type="NCBI Taxonomy" id="271217"/>
    <lineage>
        <taxon>Eukaryota</taxon>
        <taxon>Metazoa</taxon>
        <taxon>Ecdysozoa</taxon>
        <taxon>Arthropoda</taxon>
        <taxon>Hexapoda</taxon>
        <taxon>Insecta</taxon>
        <taxon>Pterygota</taxon>
        <taxon>Neoptera</taxon>
        <taxon>Endopterygota</taxon>
        <taxon>Lepidoptera</taxon>
        <taxon>Glossata</taxon>
        <taxon>Ditrysia</taxon>
        <taxon>Noctuoidea</taxon>
        <taxon>Noctuidae</taxon>
        <taxon>Noctuinae</taxon>
        <taxon>Hadenini</taxon>
        <taxon>Mythimna</taxon>
    </lineage>
</organism>
<feature type="signal peptide" evidence="1">
    <location>
        <begin position="1"/>
        <end position="22"/>
    </location>
</feature>
<evidence type="ECO:0000313" key="2">
    <source>
        <dbReference type="EMBL" id="KAJ8710182.1"/>
    </source>
</evidence>
<name>A0AAD8DNE8_MYTSE</name>